<accession>A0ABQ6NUH8</accession>
<dbReference type="PANTHER" id="PTHR13355">
    <property type="entry name" value="GLUCOSAMINE 6-PHOSPHATE N-ACETYLTRANSFERASE"/>
    <property type="match status" value="1"/>
</dbReference>
<dbReference type="Proteomes" id="UP001285921">
    <property type="component" value="Unassembled WGS sequence"/>
</dbReference>
<dbReference type="CDD" id="cd04301">
    <property type="entry name" value="NAT_SF"/>
    <property type="match status" value="1"/>
</dbReference>
<keyword evidence="3" id="KW-1185">Reference proteome</keyword>
<evidence type="ECO:0000313" key="3">
    <source>
        <dbReference type="Proteomes" id="UP001285921"/>
    </source>
</evidence>
<dbReference type="PROSITE" id="PS51186">
    <property type="entry name" value="GNAT"/>
    <property type="match status" value="1"/>
</dbReference>
<dbReference type="InterPro" id="IPR016181">
    <property type="entry name" value="Acyl_CoA_acyltransferase"/>
</dbReference>
<name>A0ABQ6NUH8_9BACL</name>
<evidence type="ECO:0000259" key="1">
    <source>
        <dbReference type="PROSITE" id="PS51186"/>
    </source>
</evidence>
<dbReference type="SUPFAM" id="SSF55729">
    <property type="entry name" value="Acyl-CoA N-acyltransferases (Nat)"/>
    <property type="match status" value="1"/>
</dbReference>
<dbReference type="PANTHER" id="PTHR13355:SF11">
    <property type="entry name" value="GLUCOSAMINE 6-PHOSPHATE N-ACETYLTRANSFERASE"/>
    <property type="match status" value="1"/>
</dbReference>
<proteinExistence type="predicted"/>
<dbReference type="InterPro" id="IPR039143">
    <property type="entry name" value="GNPNAT1-like"/>
</dbReference>
<evidence type="ECO:0000313" key="2">
    <source>
        <dbReference type="EMBL" id="GMK48741.1"/>
    </source>
</evidence>
<organism evidence="2 3">
    <name type="scientific">Paenibacillus glycanilyticus</name>
    <dbReference type="NCBI Taxonomy" id="126569"/>
    <lineage>
        <taxon>Bacteria</taxon>
        <taxon>Bacillati</taxon>
        <taxon>Bacillota</taxon>
        <taxon>Bacilli</taxon>
        <taxon>Bacillales</taxon>
        <taxon>Paenibacillaceae</taxon>
        <taxon>Paenibacillus</taxon>
    </lineage>
</organism>
<reference evidence="2 3" key="1">
    <citation type="submission" date="2023-05" db="EMBL/GenBank/DDBJ databases">
        <title>Draft genome of Paenibacillus sp. CCS26.</title>
        <authorList>
            <person name="Akita H."/>
            <person name="Shinto Y."/>
            <person name="Kimura Z."/>
        </authorList>
    </citation>
    <scope>NUCLEOTIDE SEQUENCE [LARGE SCALE GENOMIC DNA]</scope>
    <source>
        <strain evidence="2 3">CCS26</strain>
    </source>
</reference>
<comment type="caution">
    <text evidence="2">The sequence shown here is derived from an EMBL/GenBank/DDBJ whole genome shotgun (WGS) entry which is preliminary data.</text>
</comment>
<dbReference type="EMBL" id="BTCL01000035">
    <property type="protein sequence ID" value="GMK48741.1"/>
    <property type="molecule type" value="Genomic_DNA"/>
</dbReference>
<dbReference type="InterPro" id="IPR000182">
    <property type="entry name" value="GNAT_dom"/>
</dbReference>
<protein>
    <submittedName>
        <fullName evidence="2">Acetyltransferase</fullName>
    </submittedName>
</protein>
<feature type="domain" description="N-acetyltransferase" evidence="1">
    <location>
        <begin position="3"/>
        <end position="142"/>
    </location>
</feature>
<dbReference type="RefSeq" id="WP_317982231.1">
    <property type="nucleotide sequence ID" value="NZ_BTCL01000035.1"/>
</dbReference>
<dbReference type="Pfam" id="PF13673">
    <property type="entry name" value="Acetyltransf_10"/>
    <property type="match status" value="1"/>
</dbReference>
<gene>
    <name evidence="2" type="ORF">PghCCS26_58710</name>
</gene>
<sequence>MTITSRLVANEQDLKAVYDIRKKVFVDEQGVPAENEYDEFEESSKHVLVLYNNEPVAAGRVRVVDGVAKLQRICVLASHRKYGLGRAVVETLESVAREDGLKEAKLNGQTHAEAFYSKLGYHTVSDVFLEEGIPHVTMKKTL</sequence>
<dbReference type="Gene3D" id="3.40.630.30">
    <property type="match status" value="1"/>
</dbReference>